<dbReference type="InterPro" id="IPR036812">
    <property type="entry name" value="NAD(P)_OxRdtase_dom_sf"/>
</dbReference>
<dbReference type="InterPro" id="IPR050523">
    <property type="entry name" value="AKR_Detox_Biosynth"/>
</dbReference>
<accession>A0ABU6K908</accession>
<proteinExistence type="predicted"/>
<dbReference type="EMBL" id="JAYXHS010000003">
    <property type="protein sequence ID" value="MEC5387480.1"/>
    <property type="molecule type" value="Genomic_DNA"/>
</dbReference>
<dbReference type="NCBIfam" id="NF007912">
    <property type="entry name" value="PRK10625.1"/>
    <property type="match status" value="1"/>
</dbReference>
<evidence type="ECO:0000256" key="2">
    <source>
        <dbReference type="SAM" id="MobiDB-lite"/>
    </source>
</evidence>
<name>A0ABU6K908_9RHOO</name>
<reference evidence="4 5" key="1">
    <citation type="submission" date="2024-01" db="EMBL/GenBank/DDBJ databases">
        <title>Uliginosibacterium soil sp. nov.</title>
        <authorList>
            <person name="Lv Y."/>
        </authorList>
    </citation>
    <scope>NUCLEOTIDE SEQUENCE [LARGE SCALE GENOMIC DNA]</scope>
    <source>
        <strain evidence="4 5">H3</strain>
    </source>
</reference>
<gene>
    <name evidence="4" type="ORF">VVD49_17245</name>
</gene>
<comment type="caution">
    <text evidence="4">The sequence shown here is derived from an EMBL/GenBank/DDBJ whole genome shotgun (WGS) entry which is preliminary data.</text>
</comment>
<feature type="compositionally biased region" description="Basic residues" evidence="2">
    <location>
        <begin position="96"/>
        <end position="108"/>
    </location>
</feature>
<dbReference type="PANTHER" id="PTHR43364">
    <property type="entry name" value="NADH-SPECIFIC METHYLGLYOXAL REDUCTASE-RELATED"/>
    <property type="match status" value="1"/>
</dbReference>
<protein>
    <submittedName>
        <fullName evidence="4">NADP(H)-dependent aldo-keto reductase</fullName>
    </submittedName>
</protein>
<sequence length="352" mass="38784">MEYRAFGTTDLKISTLTLGTMTWGEQNSEQDAHRQLDIAIDYGINLIDTAEAYPVPPRPETQGRTEEFIGSWLAKPGNAGKRDRFLVATKAAGPARQKHNPTHIRGGKTRHDKENLTQALDNSLRRLRSDYVDLYQLHWPDRTTNTFGQLSYQHVADEESVAIEETLSVLAGFVKAGKVRHIGVSNETPWGVAQFLKHAEFSGLPRIASIQNPYSLLNRSYETGLAEFGHREQLSLLAYSPLAFGVLTGKYLNGARPAGARLTLFERFVRYTGALAQLATADYAALARQHGLTPAQLAIAFSVGRPFVTSAIIGATTAEQLRDNIESASIKLDANVISAIDAIHTRYPNPIQ</sequence>
<keyword evidence="5" id="KW-1185">Reference proteome</keyword>
<dbReference type="Gene3D" id="3.20.20.100">
    <property type="entry name" value="NADP-dependent oxidoreductase domain"/>
    <property type="match status" value="1"/>
</dbReference>
<dbReference type="CDD" id="cd19094">
    <property type="entry name" value="AKR_Tas-like"/>
    <property type="match status" value="1"/>
</dbReference>
<evidence type="ECO:0000256" key="1">
    <source>
        <dbReference type="ARBA" id="ARBA00023002"/>
    </source>
</evidence>
<dbReference type="PANTHER" id="PTHR43364:SF4">
    <property type="entry name" value="NAD(P)-LINKED OXIDOREDUCTASE SUPERFAMILY PROTEIN"/>
    <property type="match status" value="1"/>
</dbReference>
<evidence type="ECO:0000313" key="5">
    <source>
        <dbReference type="Proteomes" id="UP001331561"/>
    </source>
</evidence>
<evidence type="ECO:0000313" key="4">
    <source>
        <dbReference type="EMBL" id="MEC5387480.1"/>
    </source>
</evidence>
<organism evidence="4 5">
    <name type="scientific">Uliginosibacterium silvisoli</name>
    <dbReference type="NCBI Taxonomy" id="3114758"/>
    <lineage>
        <taxon>Bacteria</taxon>
        <taxon>Pseudomonadati</taxon>
        <taxon>Pseudomonadota</taxon>
        <taxon>Betaproteobacteria</taxon>
        <taxon>Rhodocyclales</taxon>
        <taxon>Zoogloeaceae</taxon>
        <taxon>Uliginosibacterium</taxon>
    </lineage>
</organism>
<dbReference type="SUPFAM" id="SSF51430">
    <property type="entry name" value="NAD(P)-linked oxidoreductase"/>
    <property type="match status" value="1"/>
</dbReference>
<dbReference type="Proteomes" id="UP001331561">
    <property type="component" value="Unassembled WGS sequence"/>
</dbReference>
<evidence type="ECO:0000259" key="3">
    <source>
        <dbReference type="Pfam" id="PF00248"/>
    </source>
</evidence>
<dbReference type="InterPro" id="IPR023210">
    <property type="entry name" value="NADP_OxRdtase_dom"/>
</dbReference>
<keyword evidence="1" id="KW-0560">Oxidoreductase</keyword>
<feature type="domain" description="NADP-dependent oxidoreductase" evidence="3">
    <location>
        <begin position="16"/>
        <end position="343"/>
    </location>
</feature>
<dbReference type="RefSeq" id="WP_327600449.1">
    <property type="nucleotide sequence ID" value="NZ_JAYXHS010000003.1"/>
</dbReference>
<feature type="region of interest" description="Disordered" evidence="2">
    <location>
        <begin position="91"/>
        <end position="110"/>
    </location>
</feature>
<dbReference type="Pfam" id="PF00248">
    <property type="entry name" value="Aldo_ket_red"/>
    <property type="match status" value="1"/>
</dbReference>